<evidence type="ECO:0000256" key="6">
    <source>
        <dbReference type="ARBA" id="ARBA00022989"/>
    </source>
</evidence>
<organism evidence="12 13">
    <name type="scientific">Trueperella bialowiezensis</name>
    <dbReference type="NCBI Taxonomy" id="312285"/>
    <lineage>
        <taxon>Bacteria</taxon>
        <taxon>Bacillati</taxon>
        <taxon>Actinomycetota</taxon>
        <taxon>Actinomycetes</taxon>
        <taxon>Actinomycetales</taxon>
        <taxon>Actinomycetaceae</taxon>
        <taxon>Trueperella</taxon>
    </lineage>
</organism>
<dbReference type="CDD" id="cd04590">
    <property type="entry name" value="CBS_pair_CorC_HlyC_assoc"/>
    <property type="match status" value="1"/>
</dbReference>
<evidence type="ECO:0000256" key="8">
    <source>
        <dbReference type="ARBA" id="ARBA00023136"/>
    </source>
</evidence>
<evidence type="ECO:0000256" key="9">
    <source>
        <dbReference type="PROSITE-ProRule" id="PRU00703"/>
    </source>
</evidence>
<evidence type="ECO:0000256" key="7">
    <source>
        <dbReference type="ARBA" id="ARBA00023122"/>
    </source>
</evidence>
<evidence type="ECO:0000256" key="3">
    <source>
        <dbReference type="ARBA" id="ARBA00022475"/>
    </source>
</evidence>
<dbReference type="InterPro" id="IPR046342">
    <property type="entry name" value="CBS_dom_sf"/>
</dbReference>
<dbReference type="Gene3D" id="3.30.465.10">
    <property type="match status" value="1"/>
</dbReference>
<dbReference type="FunFam" id="3.10.580.10:FF:000002">
    <property type="entry name" value="Magnesium/cobalt efflux protein CorC"/>
    <property type="match status" value="1"/>
</dbReference>
<sequence length="412" mass="46088">MIIALIAISLLLSALMGVIAQALNSVSRMRIKQIVEEDARERKLDKIYDRRPAALAAISALRTLFIVCVAFGVAVIVARYVDGVWTAFALTLGISAALFALMAFVIPSDLGRRHSARVLGMTASIVWPLARIGSIFVTRREPNEEEREHRSEHELQVMVERVSESDVLEDDERSMLQNIFELSNTIIREVMVPRTDMITIDANETLDRALSLFTRSGFSRVPVIGESVDDLLGVLYLKDVIRRTHRRSDTEGLVVSDVMREAQFVPEFMLADELLEFMQKSQNHIAFAVDEYGGIAGMVTIEDVVEEIVGEVVDEHDRAQPEIEQIDDGVYRVPARMGIDDIGDLFGLDFDDDDVETIGGLLTKELGRLPIRGSKAEAGGLLMTADRFEGRKKRLSTVIVQMRHEREDDSDD</sequence>
<dbReference type="SMART" id="SM00116">
    <property type="entry name" value="CBS"/>
    <property type="match status" value="1"/>
</dbReference>
<evidence type="ECO:0000313" key="13">
    <source>
        <dbReference type="Proteomes" id="UP000269542"/>
    </source>
</evidence>
<dbReference type="PANTHER" id="PTHR22777">
    <property type="entry name" value="HEMOLYSIN-RELATED"/>
    <property type="match status" value="1"/>
</dbReference>
<dbReference type="AlphaFoldDB" id="A0A3S5EW69"/>
<evidence type="ECO:0000313" key="12">
    <source>
        <dbReference type="EMBL" id="VEI14112.1"/>
    </source>
</evidence>
<dbReference type="SUPFAM" id="SSF56176">
    <property type="entry name" value="FAD-binding/transporter-associated domain-like"/>
    <property type="match status" value="1"/>
</dbReference>
<dbReference type="InterPro" id="IPR002550">
    <property type="entry name" value="CNNM"/>
</dbReference>
<keyword evidence="13" id="KW-1185">Reference proteome</keyword>
<dbReference type="InterPro" id="IPR044751">
    <property type="entry name" value="Ion_transp-like_CBS"/>
</dbReference>
<keyword evidence="4 10" id="KW-0812">Transmembrane</keyword>
<reference evidence="12 13" key="1">
    <citation type="submission" date="2018-12" db="EMBL/GenBank/DDBJ databases">
        <authorList>
            <consortium name="Pathogen Informatics"/>
        </authorList>
    </citation>
    <scope>NUCLEOTIDE SEQUENCE [LARGE SCALE GENOMIC DNA]</scope>
    <source>
        <strain evidence="12 13">NCTC13354</strain>
    </source>
</reference>
<feature type="transmembrane region" description="Helical" evidence="10">
    <location>
        <begin position="84"/>
        <end position="106"/>
    </location>
</feature>
<dbReference type="PANTHER" id="PTHR22777:SF32">
    <property type="entry name" value="UPF0053 INNER MEMBRANE PROTEIN YFJD"/>
    <property type="match status" value="1"/>
</dbReference>
<feature type="transmembrane region" description="Helical" evidence="10">
    <location>
        <begin position="53"/>
        <end position="77"/>
    </location>
</feature>
<dbReference type="KEGG" id="tbw:NCTC13354_01844"/>
<comment type="similarity">
    <text evidence="2">Belongs to the UPF0053 family.</text>
</comment>
<feature type="domain" description="CBS" evidence="11">
    <location>
        <begin position="191"/>
        <end position="250"/>
    </location>
</feature>
<dbReference type="Gene3D" id="3.10.580.10">
    <property type="entry name" value="CBS-domain"/>
    <property type="match status" value="1"/>
</dbReference>
<dbReference type="InterPro" id="IPR005170">
    <property type="entry name" value="Transptr-assoc_dom"/>
</dbReference>
<dbReference type="Proteomes" id="UP000269542">
    <property type="component" value="Chromosome"/>
</dbReference>
<dbReference type="GO" id="GO:0050660">
    <property type="term" value="F:flavin adenine dinucleotide binding"/>
    <property type="evidence" value="ECO:0007669"/>
    <property type="project" value="InterPro"/>
</dbReference>
<keyword evidence="5" id="KW-0677">Repeat</keyword>
<dbReference type="SUPFAM" id="SSF54631">
    <property type="entry name" value="CBS-domain pair"/>
    <property type="match status" value="1"/>
</dbReference>
<gene>
    <name evidence="12" type="primary">corC</name>
    <name evidence="12" type="ORF">NCTC13354_01844</name>
</gene>
<dbReference type="Pfam" id="PF01595">
    <property type="entry name" value="CNNM"/>
    <property type="match status" value="1"/>
</dbReference>
<dbReference type="InterPro" id="IPR036318">
    <property type="entry name" value="FAD-bd_PCMH-like_sf"/>
</dbReference>
<evidence type="ECO:0000256" key="4">
    <source>
        <dbReference type="ARBA" id="ARBA00022692"/>
    </source>
</evidence>
<name>A0A3S5EW69_9ACTO</name>
<dbReference type="SMART" id="SM01091">
    <property type="entry name" value="CorC_HlyC"/>
    <property type="match status" value="1"/>
</dbReference>
<comment type="subcellular location">
    <subcellularLocation>
        <location evidence="1">Cell membrane</location>
        <topology evidence="1">Multi-pass membrane protein</topology>
    </subcellularLocation>
</comment>
<keyword evidence="3" id="KW-1003">Cell membrane</keyword>
<dbReference type="GO" id="GO:0005886">
    <property type="term" value="C:plasma membrane"/>
    <property type="evidence" value="ECO:0007669"/>
    <property type="project" value="UniProtKB-SubCell"/>
</dbReference>
<protein>
    <submittedName>
        <fullName evidence="12">Magnesium and cobalt efflux protein CorC</fullName>
    </submittedName>
</protein>
<evidence type="ECO:0000259" key="11">
    <source>
        <dbReference type="PROSITE" id="PS51371"/>
    </source>
</evidence>
<keyword evidence="6 10" id="KW-1133">Transmembrane helix</keyword>
<dbReference type="PROSITE" id="PS51371">
    <property type="entry name" value="CBS"/>
    <property type="match status" value="2"/>
</dbReference>
<keyword evidence="7 9" id="KW-0129">CBS domain</keyword>
<accession>A0A3S5EW69</accession>
<dbReference type="InterPro" id="IPR000644">
    <property type="entry name" value="CBS_dom"/>
</dbReference>
<dbReference type="InterPro" id="IPR016169">
    <property type="entry name" value="FAD-bd_PCMH_sub2"/>
</dbReference>
<feature type="domain" description="CBS" evidence="11">
    <location>
        <begin position="258"/>
        <end position="315"/>
    </location>
</feature>
<evidence type="ECO:0000256" key="2">
    <source>
        <dbReference type="ARBA" id="ARBA00006337"/>
    </source>
</evidence>
<evidence type="ECO:0000256" key="1">
    <source>
        <dbReference type="ARBA" id="ARBA00004651"/>
    </source>
</evidence>
<dbReference type="EMBL" id="LR134476">
    <property type="protein sequence ID" value="VEI14112.1"/>
    <property type="molecule type" value="Genomic_DNA"/>
</dbReference>
<dbReference type="Pfam" id="PF00571">
    <property type="entry name" value="CBS"/>
    <property type="match status" value="2"/>
</dbReference>
<proteinExistence type="inferred from homology"/>
<dbReference type="OrthoDB" id="110231at2"/>
<evidence type="ECO:0000256" key="10">
    <source>
        <dbReference type="SAM" id="Phobius"/>
    </source>
</evidence>
<dbReference type="Pfam" id="PF03471">
    <property type="entry name" value="CorC_HlyC"/>
    <property type="match status" value="1"/>
</dbReference>
<dbReference type="RefSeq" id="WP_126417147.1">
    <property type="nucleotide sequence ID" value="NZ_LR134476.1"/>
</dbReference>
<keyword evidence="8 10" id="KW-0472">Membrane</keyword>
<evidence type="ECO:0000256" key="5">
    <source>
        <dbReference type="ARBA" id="ARBA00022737"/>
    </source>
</evidence>